<proteinExistence type="predicted"/>
<accession>K4A468</accession>
<keyword evidence="2" id="KW-1185">Reference proteome</keyword>
<organism evidence="1 2">
    <name type="scientific">Setaria italica</name>
    <name type="common">Foxtail millet</name>
    <name type="synonym">Panicum italicum</name>
    <dbReference type="NCBI Taxonomy" id="4555"/>
    <lineage>
        <taxon>Eukaryota</taxon>
        <taxon>Viridiplantae</taxon>
        <taxon>Streptophyta</taxon>
        <taxon>Embryophyta</taxon>
        <taxon>Tracheophyta</taxon>
        <taxon>Spermatophyta</taxon>
        <taxon>Magnoliopsida</taxon>
        <taxon>Liliopsida</taxon>
        <taxon>Poales</taxon>
        <taxon>Poaceae</taxon>
        <taxon>PACMAD clade</taxon>
        <taxon>Panicoideae</taxon>
        <taxon>Panicodae</taxon>
        <taxon>Paniceae</taxon>
        <taxon>Cenchrinae</taxon>
        <taxon>Setaria</taxon>
    </lineage>
</organism>
<evidence type="ECO:0000313" key="1">
    <source>
        <dbReference type="EnsemblPlants" id="KQL23238"/>
    </source>
</evidence>
<dbReference type="Gramene" id="KQL23238">
    <property type="protein sequence ID" value="KQL23238"/>
    <property type="gene ID" value="SETIT_033672mg"/>
</dbReference>
<dbReference type="HOGENOM" id="CLU_3300288_0_0_1"/>
<dbReference type="InParanoid" id="K4A468"/>
<dbReference type="EMBL" id="AGNK02000813">
    <property type="status" value="NOT_ANNOTATED_CDS"/>
    <property type="molecule type" value="Genomic_DNA"/>
</dbReference>
<protein>
    <submittedName>
        <fullName evidence="1">Uncharacterized protein</fullName>
    </submittedName>
</protein>
<sequence>MNIWTLIHTDNILTICTPTCMPRGTSRVTRVLAMEVGRRN</sequence>
<reference evidence="2" key="1">
    <citation type="journal article" date="2012" name="Nat. Biotechnol.">
        <title>Reference genome sequence of the model plant Setaria.</title>
        <authorList>
            <person name="Bennetzen J.L."/>
            <person name="Schmutz J."/>
            <person name="Wang H."/>
            <person name="Percifield R."/>
            <person name="Hawkins J."/>
            <person name="Pontaroli A.C."/>
            <person name="Estep M."/>
            <person name="Feng L."/>
            <person name="Vaughn J.N."/>
            <person name="Grimwood J."/>
            <person name="Jenkins J."/>
            <person name="Barry K."/>
            <person name="Lindquist E."/>
            <person name="Hellsten U."/>
            <person name="Deshpande S."/>
            <person name="Wang X."/>
            <person name="Wu X."/>
            <person name="Mitros T."/>
            <person name="Triplett J."/>
            <person name="Yang X."/>
            <person name="Ye C.Y."/>
            <person name="Mauro-Herrera M."/>
            <person name="Wang L."/>
            <person name="Li P."/>
            <person name="Sharma M."/>
            <person name="Sharma R."/>
            <person name="Ronald P.C."/>
            <person name="Panaud O."/>
            <person name="Kellogg E.A."/>
            <person name="Brutnell T.P."/>
            <person name="Doust A.N."/>
            <person name="Tuskan G.A."/>
            <person name="Rokhsar D."/>
            <person name="Devos K.M."/>
        </authorList>
    </citation>
    <scope>NUCLEOTIDE SEQUENCE [LARGE SCALE GENOMIC DNA]</scope>
    <source>
        <strain evidence="2">cv. Yugu1</strain>
    </source>
</reference>
<dbReference type="Proteomes" id="UP000004995">
    <property type="component" value="Unassembled WGS sequence"/>
</dbReference>
<dbReference type="AlphaFoldDB" id="K4A468"/>
<dbReference type="EnsemblPlants" id="KQL23238">
    <property type="protein sequence ID" value="KQL23238"/>
    <property type="gene ID" value="SETIT_033672mg"/>
</dbReference>
<evidence type="ECO:0000313" key="2">
    <source>
        <dbReference type="Proteomes" id="UP000004995"/>
    </source>
</evidence>
<name>K4A468_SETIT</name>
<reference evidence="1" key="2">
    <citation type="submission" date="2018-08" db="UniProtKB">
        <authorList>
            <consortium name="EnsemblPlants"/>
        </authorList>
    </citation>
    <scope>IDENTIFICATION</scope>
    <source>
        <strain evidence="1">Yugu1</strain>
    </source>
</reference>